<feature type="domain" description="GRIP" evidence="2">
    <location>
        <begin position="337"/>
        <end position="387"/>
    </location>
</feature>
<accession>A0A061S9C9</accession>
<evidence type="ECO:0000259" key="2">
    <source>
        <dbReference type="PROSITE" id="PS50913"/>
    </source>
</evidence>
<evidence type="ECO:0000256" key="1">
    <source>
        <dbReference type="SAM" id="Coils"/>
    </source>
</evidence>
<dbReference type="EMBL" id="GBEZ01004347">
    <property type="protein sequence ID" value="JAC80863.1"/>
    <property type="molecule type" value="Transcribed_RNA"/>
</dbReference>
<dbReference type="InterPro" id="IPR000237">
    <property type="entry name" value="GRIP_dom"/>
</dbReference>
<proteinExistence type="predicted"/>
<keyword evidence="1" id="KW-0175">Coiled coil</keyword>
<feature type="non-terminal residue" evidence="3">
    <location>
        <position position="407"/>
    </location>
</feature>
<gene>
    <name evidence="3" type="ORF">TSPGSL018_9251</name>
</gene>
<reference evidence="3" key="1">
    <citation type="submission" date="2014-05" db="EMBL/GenBank/DDBJ databases">
        <title>The transcriptome of the halophilic microalga Tetraselmis sp. GSL018 isolated from the Great Salt Lake, Utah.</title>
        <authorList>
            <person name="Jinkerson R.E."/>
            <person name="D'Adamo S."/>
            <person name="Posewitz M.C."/>
        </authorList>
    </citation>
    <scope>NUCLEOTIDE SEQUENCE</scope>
    <source>
        <strain evidence="3">GSL018</strain>
    </source>
</reference>
<protein>
    <recommendedName>
        <fullName evidence="2">GRIP domain-containing protein</fullName>
    </recommendedName>
</protein>
<dbReference type="PROSITE" id="PS50913">
    <property type="entry name" value="GRIP"/>
    <property type="match status" value="1"/>
</dbReference>
<name>A0A061S9C9_9CHLO</name>
<organism evidence="3">
    <name type="scientific">Tetraselmis sp. GSL018</name>
    <dbReference type="NCBI Taxonomy" id="582737"/>
    <lineage>
        <taxon>Eukaryota</taxon>
        <taxon>Viridiplantae</taxon>
        <taxon>Chlorophyta</taxon>
        <taxon>core chlorophytes</taxon>
        <taxon>Chlorodendrophyceae</taxon>
        <taxon>Chlorodendrales</taxon>
        <taxon>Chlorodendraceae</taxon>
        <taxon>Tetraselmis</taxon>
    </lineage>
</organism>
<feature type="coiled-coil region" evidence="1">
    <location>
        <begin position="49"/>
        <end position="194"/>
    </location>
</feature>
<sequence length="407" mass="45244">ESEATSASLEEERNRSIAAARAWQDELEGLLHRERGAWPAPVRMEGCEQDAADAARREVQKEVEDMERMLEDDTRSYQEKMAALAAMQQKAADAEARARAISDNFEAELVARQQELQERLQEEMQLREQQVHELEEKLEGAQRALSEKDASIDQERNQMADWAEQVQSEMTQVRDRARRLMEERDAQVAALKARLRSNSAGKLEAPDLTVGVIANSSNQASVQFSPRASDSGSLLDSQHDVPVPYGKEVAVAFELTQKLSEFTSRVEELTSADDQVATDQSETLRLLAETVTEKALATAATVKQLSAALADSEHTHELRNQSTSVLKEEIACLQRNASASSVDPGYLKAVLIAAFESGELPSSTPVLTVLARLLHFSNEELERCGTGKRPSHFQYPSRWRGAVLRSK</sequence>
<dbReference type="AlphaFoldDB" id="A0A061S9C9"/>
<feature type="non-terminal residue" evidence="3">
    <location>
        <position position="1"/>
    </location>
</feature>
<evidence type="ECO:0000313" key="3">
    <source>
        <dbReference type="EMBL" id="JAC80863.1"/>
    </source>
</evidence>